<name>A0AA88Y4E5_PINIB</name>
<dbReference type="InterPro" id="IPR039982">
    <property type="entry name" value="Ribosomal_mL65"/>
</dbReference>
<proteinExistence type="predicted"/>
<comment type="subcellular location">
    <subcellularLocation>
        <location evidence="1">Mitochondrion</location>
    </subcellularLocation>
</comment>
<reference evidence="5" key="1">
    <citation type="submission" date="2019-08" db="EMBL/GenBank/DDBJ databases">
        <title>The improved chromosome-level genome for the pearl oyster Pinctada fucata martensii using PacBio sequencing and Hi-C.</title>
        <authorList>
            <person name="Zheng Z."/>
        </authorList>
    </citation>
    <scope>NUCLEOTIDE SEQUENCE</scope>
    <source>
        <strain evidence="5">ZZ-2019</strain>
        <tissue evidence="5">Adductor muscle</tissue>
    </source>
</reference>
<comment type="caution">
    <text evidence="5">The sequence shown here is derived from an EMBL/GenBank/DDBJ whole genome shotgun (WGS) entry which is preliminary data.</text>
</comment>
<sequence>MAASMVVGRKLLKLSSTLVFRAQEARLLSSQVSVQEDVKYPPIRGKYPPGEWPKNEEDMHPDVCWEWYDKGQEFRSLPTIQERLDHMESTYFDKDYGVHTYVYPSLNLSPNSLEFQQFVTKTALIEGMPNVYNLLDVQKDIDYLTPLLKEKIVMNTTLMRRDKNNFISKRETSHEFIKDIMMMVITCMGGKYRHLVESSLNEQVDIHAHWNRYKVERLLPQEKRYQTYWSPDKITIKPSHSQYNHCFLSQGKADLLLRTELPLPEFVSMNDELSTKEYPPFDYFPNQHRTRRQWKKLKVSPGHNFGDPNSFGYLAVLNSNDDKWLTNTRSYPRGVVHNMKRGWGMNNMFLWTVAQAHYQGFNSYNNITYPFTSQGIITDGKRYTFMAYQLNTLHLWKDDAAEPLVNLCWHKDNQKLYDTVEDGEVKGFNEEVCAQLLKFFLIRPAERGYDLRPTLPEDSTDRIKKNAWIEDKVEIVEEVEEIVFDES</sequence>
<evidence type="ECO:0000256" key="2">
    <source>
        <dbReference type="ARBA" id="ARBA00022980"/>
    </source>
</evidence>
<accession>A0AA88Y4E5</accession>
<evidence type="ECO:0000256" key="3">
    <source>
        <dbReference type="ARBA" id="ARBA00023128"/>
    </source>
</evidence>
<keyword evidence="4" id="KW-0687">Ribonucleoprotein</keyword>
<evidence type="ECO:0000256" key="4">
    <source>
        <dbReference type="ARBA" id="ARBA00023274"/>
    </source>
</evidence>
<dbReference type="InterPro" id="IPR010793">
    <property type="entry name" value="Ribosomal_mL37/mL65"/>
</dbReference>
<dbReference type="PANTHER" id="PTHR13014:SF3">
    <property type="entry name" value="LARGE RIBOSOMAL SUBUNIT PROTEIN ML65"/>
    <property type="match status" value="1"/>
</dbReference>
<keyword evidence="6" id="KW-1185">Reference proteome</keyword>
<dbReference type="Pfam" id="PF07147">
    <property type="entry name" value="PDCD9"/>
    <property type="match status" value="1"/>
</dbReference>
<dbReference type="AlphaFoldDB" id="A0AA88Y4E5"/>
<evidence type="ECO:0000313" key="5">
    <source>
        <dbReference type="EMBL" id="KAK3097641.1"/>
    </source>
</evidence>
<organism evidence="5 6">
    <name type="scientific">Pinctada imbricata</name>
    <name type="common">Atlantic pearl-oyster</name>
    <name type="synonym">Pinctada martensii</name>
    <dbReference type="NCBI Taxonomy" id="66713"/>
    <lineage>
        <taxon>Eukaryota</taxon>
        <taxon>Metazoa</taxon>
        <taxon>Spiralia</taxon>
        <taxon>Lophotrochozoa</taxon>
        <taxon>Mollusca</taxon>
        <taxon>Bivalvia</taxon>
        <taxon>Autobranchia</taxon>
        <taxon>Pteriomorphia</taxon>
        <taxon>Pterioida</taxon>
        <taxon>Pterioidea</taxon>
        <taxon>Pteriidae</taxon>
        <taxon>Pinctada</taxon>
    </lineage>
</organism>
<dbReference type="GO" id="GO:0005762">
    <property type="term" value="C:mitochondrial large ribosomal subunit"/>
    <property type="evidence" value="ECO:0007669"/>
    <property type="project" value="TreeGrafter"/>
</dbReference>
<gene>
    <name evidence="5" type="ORF">FSP39_011671</name>
</gene>
<dbReference type="GO" id="GO:0006412">
    <property type="term" value="P:translation"/>
    <property type="evidence" value="ECO:0007669"/>
    <property type="project" value="InterPro"/>
</dbReference>
<dbReference type="PANTHER" id="PTHR13014">
    <property type="entry name" value="MITOCHONDRIAL 28S RIBOSOMAL PROTEIN S30/P52 PRO-APOTOTIC PROTEIN"/>
    <property type="match status" value="1"/>
</dbReference>
<dbReference type="EMBL" id="VSWD01000007">
    <property type="protein sequence ID" value="KAK3097641.1"/>
    <property type="molecule type" value="Genomic_DNA"/>
</dbReference>
<protein>
    <recommendedName>
        <fullName evidence="7">28S ribosomal protein S30, mitochondrial</fullName>
    </recommendedName>
</protein>
<evidence type="ECO:0000313" key="6">
    <source>
        <dbReference type="Proteomes" id="UP001186944"/>
    </source>
</evidence>
<evidence type="ECO:0000256" key="1">
    <source>
        <dbReference type="ARBA" id="ARBA00004173"/>
    </source>
</evidence>
<evidence type="ECO:0008006" key="7">
    <source>
        <dbReference type="Google" id="ProtNLM"/>
    </source>
</evidence>
<keyword evidence="3" id="KW-0496">Mitochondrion</keyword>
<keyword evidence="2" id="KW-0689">Ribosomal protein</keyword>
<dbReference type="GO" id="GO:0003735">
    <property type="term" value="F:structural constituent of ribosome"/>
    <property type="evidence" value="ECO:0007669"/>
    <property type="project" value="InterPro"/>
</dbReference>
<dbReference type="Proteomes" id="UP001186944">
    <property type="component" value="Unassembled WGS sequence"/>
</dbReference>